<proteinExistence type="predicted"/>
<comment type="cofactor">
    <cofactor evidence="1">
        <name>FMN</name>
        <dbReference type="ChEBI" id="CHEBI:58210"/>
    </cofactor>
</comment>
<dbReference type="EMBL" id="BLLL01000002">
    <property type="protein sequence ID" value="GFH62513.1"/>
    <property type="molecule type" value="Genomic_DNA"/>
</dbReference>
<evidence type="ECO:0000256" key="1">
    <source>
        <dbReference type="ARBA" id="ARBA00001917"/>
    </source>
</evidence>
<evidence type="ECO:0000313" key="3">
    <source>
        <dbReference type="EMBL" id="GFH62513.1"/>
    </source>
</evidence>
<dbReference type="PANTHER" id="PTHR39201:SF1">
    <property type="entry name" value="FLAVODOXIN-LIKE DOMAIN-CONTAINING PROTEIN"/>
    <property type="match status" value="1"/>
</dbReference>
<gene>
    <name evidence="3" type="ORF">ZNDK_0284</name>
</gene>
<accession>A0A6L2R4S1</accession>
<dbReference type="InterPro" id="IPR029039">
    <property type="entry name" value="Flavoprotein-like_sf"/>
</dbReference>
<dbReference type="PROSITE" id="PS00201">
    <property type="entry name" value="FLAVODOXIN"/>
    <property type="match status" value="1"/>
</dbReference>
<evidence type="ECO:0000313" key="4">
    <source>
        <dbReference type="Proteomes" id="UP000505077"/>
    </source>
</evidence>
<dbReference type="GO" id="GO:0010181">
    <property type="term" value="F:FMN binding"/>
    <property type="evidence" value="ECO:0007669"/>
    <property type="project" value="InterPro"/>
</dbReference>
<name>A0A6L2R4S1_9BACT</name>
<comment type="caution">
    <text evidence="3">The sequence shown here is derived from an EMBL/GenBank/DDBJ whole genome shotgun (WGS) entry which is preliminary data.</text>
</comment>
<dbReference type="SUPFAM" id="SSF52218">
    <property type="entry name" value="Flavoproteins"/>
    <property type="match status" value="1"/>
</dbReference>
<dbReference type="Gene3D" id="3.40.50.360">
    <property type="match status" value="1"/>
</dbReference>
<evidence type="ECO:0000259" key="2">
    <source>
        <dbReference type="PROSITE" id="PS50902"/>
    </source>
</evidence>
<sequence>MAHAADANAGGKKVLILYYSWSGNTRELAKQIQAQTGGDLVELETVTPYPTAYNQTVEQAKKELEANHLPPLKTRVDNLASYDVIFLGSPNWWYTLAGPVRTFLSQNNLAGKTVIPFMTHGGGGFANSLKDIKAFCPNATILEGLAILGTRAKNAQGDVARWLHTLGMAK</sequence>
<protein>
    <submittedName>
        <fullName evidence="3">Flavodoxin</fullName>
    </submittedName>
</protein>
<organism evidence="3 4">
    <name type="scientific">Candidatus Desulfovibrio kirbyi</name>
    <dbReference type="NCBI Taxonomy" id="2696086"/>
    <lineage>
        <taxon>Bacteria</taxon>
        <taxon>Pseudomonadati</taxon>
        <taxon>Thermodesulfobacteriota</taxon>
        <taxon>Desulfovibrionia</taxon>
        <taxon>Desulfovibrionales</taxon>
        <taxon>Desulfovibrionaceae</taxon>
        <taxon>Desulfovibrio</taxon>
    </lineage>
</organism>
<dbReference type="AlphaFoldDB" id="A0A6L2R4S1"/>
<dbReference type="InterPro" id="IPR008254">
    <property type="entry name" value="Flavodoxin/NO_synth"/>
</dbReference>
<dbReference type="PANTHER" id="PTHR39201">
    <property type="entry name" value="EXPORTED PROTEIN-RELATED"/>
    <property type="match status" value="1"/>
</dbReference>
<dbReference type="Pfam" id="PF12682">
    <property type="entry name" value="Flavodoxin_4"/>
    <property type="match status" value="1"/>
</dbReference>
<dbReference type="PROSITE" id="PS50902">
    <property type="entry name" value="FLAVODOXIN_LIKE"/>
    <property type="match status" value="1"/>
</dbReference>
<dbReference type="GO" id="GO:0009055">
    <property type="term" value="F:electron transfer activity"/>
    <property type="evidence" value="ECO:0007669"/>
    <property type="project" value="InterPro"/>
</dbReference>
<dbReference type="InterPro" id="IPR001226">
    <property type="entry name" value="Flavodoxin_CS"/>
</dbReference>
<reference evidence="3 4" key="1">
    <citation type="journal article" date="2020" name="ISME J.">
        <title>Parallel Reductive Genome Evolution in Desulfovibrio Ectosymbionts Independently Acquired by Trichonympha Protists in the Termite Gut.</title>
        <authorList>
            <person name="Takeuchi M."/>
            <person name="Kuwahara H."/>
            <person name="Murakami T."/>
            <person name="Takahashi K."/>
            <person name="Kajitani R."/>
            <person name="Toyoda A."/>
            <person name="Itoh T."/>
            <person name="Ohkuma M."/>
            <person name="Hongoh Y."/>
        </authorList>
    </citation>
    <scope>NUCLEOTIDE SEQUENCE [LARGE SCALE GENOMIC DNA]</scope>
    <source>
        <strain evidence="3">ZnDsv-02</strain>
    </source>
</reference>
<feature type="domain" description="Flavodoxin-like" evidence="2">
    <location>
        <begin position="14"/>
        <end position="167"/>
    </location>
</feature>
<dbReference type="Proteomes" id="UP000505077">
    <property type="component" value="Unassembled WGS sequence"/>
</dbReference>